<feature type="compositionally biased region" description="Low complexity" evidence="1">
    <location>
        <begin position="146"/>
        <end position="157"/>
    </location>
</feature>
<dbReference type="EMBL" id="BAAAMR010000010">
    <property type="protein sequence ID" value="GAA2127061.1"/>
    <property type="molecule type" value="Genomic_DNA"/>
</dbReference>
<evidence type="ECO:0000313" key="3">
    <source>
        <dbReference type="Proteomes" id="UP001501020"/>
    </source>
</evidence>
<gene>
    <name evidence="2" type="ORF">GCM10009727_16580</name>
</gene>
<organism evidence="2 3">
    <name type="scientific">Actinomadura napierensis</name>
    <dbReference type="NCBI Taxonomy" id="267854"/>
    <lineage>
        <taxon>Bacteria</taxon>
        <taxon>Bacillati</taxon>
        <taxon>Actinomycetota</taxon>
        <taxon>Actinomycetes</taxon>
        <taxon>Streptosporangiales</taxon>
        <taxon>Thermomonosporaceae</taxon>
        <taxon>Actinomadura</taxon>
    </lineage>
</organism>
<accession>A0ABN2YJG3</accession>
<dbReference type="RefSeq" id="WP_344263458.1">
    <property type="nucleotide sequence ID" value="NZ_BAAAMR010000010.1"/>
</dbReference>
<comment type="caution">
    <text evidence="2">The sequence shown here is derived from an EMBL/GenBank/DDBJ whole genome shotgun (WGS) entry which is preliminary data.</text>
</comment>
<protein>
    <submittedName>
        <fullName evidence="2">Uncharacterized protein</fullName>
    </submittedName>
</protein>
<dbReference type="Proteomes" id="UP001501020">
    <property type="component" value="Unassembled WGS sequence"/>
</dbReference>
<sequence length="167" mass="18564">MHPVLGGEAAERTVRHITAGFHPSRTRTLYEPAPFTVGGWVTVTTDDETLTGQMAADNVVIWMRDDGTTTCEAVKHYSRRSHERWYIRRRVDEEGAGPNGDHEAAWKAWELRLAAAPPTTSLFFPAPPIPMRPPRYRTSLHRSPPRRSSSSCLTRSSGAGPISTARS</sequence>
<evidence type="ECO:0000313" key="2">
    <source>
        <dbReference type="EMBL" id="GAA2127061.1"/>
    </source>
</evidence>
<proteinExistence type="predicted"/>
<name>A0ABN2YJG3_9ACTN</name>
<reference evidence="2 3" key="1">
    <citation type="journal article" date="2019" name="Int. J. Syst. Evol. Microbiol.">
        <title>The Global Catalogue of Microorganisms (GCM) 10K type strain sequencing project: providing services to taxonomists for standard genome sequencing and annotation.</title>
        <authorList>
            <consortium name="The Broad Institute Genomics Platform"/>
            <consortium name="The Broad Institute Genome Sequencing Center for Infectious Disease"/>
            <person name="Wu L."/>
            <person name="Ma J."/>
        </authorList>
    </citation>
    <scope>NUCLEOTIDE SEQUENCE [LARGE SCALE GENOMIC DNA]</scope>
    <source>
        <strain evidence="2 3">JCM 13850</strain>
    </source>
</reference>
<feature type="region of interest" description="Disordered" evidence="1">
    <location>
        <begin position="122"/>
        <end position="167"/>
    </location>
</feature>
<evidence type="ECO:0000256" key="1">
    <source>
        <dbReference type="SAM" id="MobiDB-lite"/>
    </source>
</evidence>
<feature type="compositionally biased region" description="Basic residues" evidence="1">
    <location>
        <begin position="134"/>
        <end position="145"/>
    </location>
</feature>
<keyword evidence="3" id="KW-1185">Reference proteome</keyword>